<evidence type="ECO:0000256" key="10">
    <source>
        <dbReference type="SAM" id="Phobius"/>
    </source>
</evidence>
<dbReference type="EC" id="2.7.13.3" evidence="3"/>
<dbReference type="InterPro" id="IPR029095">
    <property type="entry name" value="NarX-like_N"/>
</dbReference>
<feature type="transmembrane region" description="Helical" evidence="10">
    <location>
        <begin position="163"/>
        <end position="181"/>
    </location>
</feature>
<keyword evidence="5 12" id="KW-0808">Transferase</keyword>
<evidence type="ECO:0000256" key="3">
    <source>
        <dbReference type="ARBA" id="ARBA00012438"/>
    </source>
</evidence>
<dbReference type="InterPro" id="IPR036097">
    <property type="entry name" value="HisK_dim/P_sf"/>
</dbReference>
<evidence type="ECO:0000256" key="2">
    <source>
        <dbReference type="ARBA" id="ARBA00004141"/>
    </source>
</evidence>
<comment type="subcellular location">
    <subcellularLocation>
        <location evidence="2">Membrane</location>
        <topology evidence="2">Multi-pass membrane protein</topology>
    </subcellularLocation>
</comment>
<dbReference type="RefSeq" id="WP_095074265.1">
    <property type="nucleotide sequence ID" value="NZ_LT899436.1"/>
</dbReference>
<evidence type="ECO:0000313" key="13">
    <source>
        <dbReference type="Proteomes" id="UP000215214"/>
    </source>
</evidence>
<dbReference type="InterPro" id="IPR003594">
    <property type="entry name" value="HATPase_dom"/>
</dbReference>
<protein>
    <recommendedName>
        <fullName evidence="3">histidine kinase</fullName>
        <ecNumber evidence="3">2.7.13.3</ecNumber>
    </recommendedName>
</protein>
<dbReference type="EMBL" id="LT899436">
    <property type="protein sequence ID" value="SNR17217.1"/>
    <property type="molecule type" value="Genomic_DNA"/>
</dbReference>
<dbReference type="PANTHER" id="PTHR43304">
    <property type="entry name" value="PHYTOCHROME-LIKE PROTEIN CPH1"/>
    <property type="match status" value="1"/>
</dbReference>
<evidence type="ECO:0000256" key="4">
    <source>
        <dbReference type="ARBA" id="ARBA00022553"/>
    </source>
</evidence>
<comment type="catalytic activity">
    <reaction evidence="1">
        <text>ATP + protein L-histidine = ADP + protein N-phospho-L-histidine.</text>
        <dbReference type="EC" id="2.7.13.3"/>
    </reaction>
</comment>
<dbReference type="PROSITE" id="PS50109">
    <property type="entry name" value="HIS_KIN"/>
    <property type="match status" value="1"/>
</dbReference>
<feature type="domain" description="Histidine kinase" evidence="11">
    <location>
        <begin position="222"/>
        <end position="435"/>
    </location>
</feature>
<dbReference type="GO" id="GO:0016020">
    <property type="term" value="C:membrane"/>
    <property type="evidence" value="ECO:0007669"/>
    <property type="project" value="UniProtKB-SubCell"/>
</dbReference>
<dbReference type="FunFam" id="3.30.565.10:FF:000006">
    <property type="entry name" value="Sensor histidine kinase WalK"/>
    <property type="match status" value="1"/>
</dbReference>
<evidence type="ECO:0000256" key="8">
    <source>
        <dbReference type="ARBA" id="ARBA00022989"/>
    </source>
</evidence>
<dbReference type="GO" id="GO:0000155">
    <property type="term" value="F:phosphorelay sensor kinase activity"/>
    <property type="evidence" value="ECO:0007669"/>
    <property type="project" value="InterPro"/>
</dbReference>
<evidence type="ECO:0000256" key="1">
    <source>
        <dbReference type="ARBA" id="ARBA00000085"/>
    </source>
</evidence>
<sequence>MNKRYILGICITVLVLGINQYFIQYWLKQKKTDANTINVAGKQRMLSQRIAVEFHRIGSEAKSKEDLKSLLTQWESAHELLKSRVDNIDKTSKEEASLSDKLKAVELYINFIKEQVKHTGNSEIPLKAIIQNQNKFLLEMDAIVEILEKNSDSKLSFIVRIEYLLFLLALLVLILEVFFIYRPIEKELKKSGLILKDKNEKLNHALEKIQEKNKELNEITYIASHDLQEPLRTVSTMVDMFDNRYNDSFDEQGKTMLGFINAATSRMRNLVKDLLEYSVLGQNKKITKVDCNEVLMNVKQDLSTMISKNNAIIEWNTLPIITAYKSELRLLFQNLISNAIKFQDPENQPKIKISSEDIQQYWKFKVSDNGIGIKEEYKEKIFSIFKRIHSKEAYEGTGIGLSHCKKIVEMHDGKLWVDSKEGEGSDFYFTIKKEIVKFNV</sequence>
<dbReference type="InterPro" id="IPR004358">
    <property type="entry name" value="Sig_transdc_His_kin-like_C"/>
</dbReference>
<name>A0A238UDE3_9FLAO</name>
<evidence type="ECO:0000256" key="5">
    <source>
        <dbReference type="ARBA" id="ARBA00022679"/>
    </source>
</evidence>
<feature type="transmembrane region" description="Helical" evidence="10">
    <location>
        <begin position="6"/>
        <end position="27"/>
    </location>
</feature>
<dbReference type="CDD" id="cd00082">
    <property type="entry name" value="HisKA"/>
    <property type="match status" value="1"/>
</dbReference>
<dbReference type="InterPro" id="IPR042295">
    <property type="entry name" value="NarX-like_N_sf"/>
</dbReference>
<keyword evidence="13" id="KW-1185">Reference proteome</keyword>
<evidence type="ECO:0000256" key="9">
    <source>
        <dbReference type="ARBA" id="ARBA00023136"/>
    </source>
</evidence>
<dbReference type="Pfam" id="PF13675">
    <property type="entry name" value="PilJ"/>
    <property type="match status" value="1"/>
</dbReference>
<dbReference type="Pfam" id="PF00512">
    <property type="entry name" value="HisKA"/>
    <property type="match status" value="1"/>
</dbReference>
<evidence type="ECO:0000313" key="12">
    <source>
        <dbReference type="EMBL" id="SNR17217.1"/>
    </source>
</evidence>
<dbReference type="SMART" id="SM00387">
    <property type="entry name" value="HATPase_c"/>
    <property type="match status" value="1"/>
</dbReference>
<keyword evidence="9 10" id="KW-0472">Membrane</keyword>
<dbReference type="Proteomes" id="UP000215214">
    <property type="component" value="Chromosome TJEJU"/>
</dbReference>
<reference evidence="12 13" key="1">
    <citation type="submission" date="2017-07" db="EMBL/GenBank/DDBJ databases">
        <authorList>
            <person name="Sun Z.S."/>
            <person name="Albrecht U."/>
            <person name="Echele G."/>
            <person name="Lee C.C."/>
        </authorList>
    </citation>
    <scope>NUCLEOTIDE SEQUENCE [LARGE SCALE GENOMIC DNA]</scope>
    <source>
        <strain evidence="13">type strain: KCTC 22618</strain>
    </source>
</reference>
<dbReference type="Gene3D" id="3.30.565.10">
    <property type="entry name" value="Histidine kinase-like ATPase, C-terminal domain"/>
    <property type="match status" value="1"/>
</dbReference>
<dbReference type="Gene3D" id="1.10.287.130">
    <property type="match status" value="1"/>
</dbReference>
<evidence type="ECO:0000256" key="6">
    <source>
        <dbReference type="ARBA" id="ARBA00022692"/>
    </source>
</evidence>
<proteinExistence type="predicted"/>
<dbReference type="InterPro" id="IPR052162">
    <property type="entry name" value="Sensor_kinase/Photoreceptor"/>
</dbReference>
<dbReference type="InterPro" id="IPR005467">
    <property type="entry name" value="His_kinase_dom"/>
</dbReference>
<dbReference type="KEGG" id="tje:TJEJU_3573"/>
<evidence type="ECO:0000256" key="7">
    <source>
        <dbReference type="ARBA" id="ARBA00022777"/>
    </source>
</evidence>
<dbReference type="Pfam" id="PF02518">
    <property type="entry name" value="HATPase_c"/>
    <property type="match status" value="1"/>
</dbReference>
<dbReference type="Gene3D" id="1.20.120.960">
    <property type="entry name" value="Histidine kinase NarX, sensor domain"/>
    <property type="match status" value="1"/>
</dbReference>
<evidence type="ECO:0000259" key="11">
    <source>
        <dbReference type="PROSITE" id="PS50109"/>
    </source>
</evidence>
<dbReference type="SUPFAM" id="SSF47384">
    <property type="entry name" value="Homodimeric domain of signal transducing histidine kinase"/>
    <property type="match status" value="1"/>
</dbReference>
<gene>
    <name evidence="12" type="ORF">TJEJU_3573</name>
</gene>
<keyword evidence="8 10" id="KW-1133">Transmembrane helix</keyword>
<accession>A0A238UDE3</accession>
<dbReference type="PRINTS" id="PR00344">
    <property type="entry name" value="BCTRLSENSOR"/>
</dbReference>
<keyword evidence="7 12" id="KW-0418">Kinase</keyword>
<dbReference type="InterPro" id="IPR003661">
    <property type="entry name" value="HisK_dim/P_dom"/>
</dbReference>
<organism evidence="12 13">
    <name type="scientific">Tenacibaculum jejuense</name>
    <dbReference type="NCBI Taxonomy" id="584609"/>
    <lineage>
        <taxon>Bacteria</taxon>
        <taxon>Pseudomonadati</taxon>
        <taxon>Bacteroidota</taxon>
        <taxon>Flavobacteriia</taxon>
        <taxon>Flavobacteriales</taxon>
        <taxon>Flavobacteriaceae</taxon>
        <taxon>Tenacibaculum</taxon>
    </lineage>
</organism>
<dbReference type="InterPro" id="IPR036890">
    <property type="entry name" value="HATPase_C_sf"/>
</dbReference>
<dbReference type="SUPFAM" id="SSF55874">
    <property type="entry name" value="ATPase domain of HSP90 chaperone/DNA topoisomerase II/histidine kinase"/>
    <property type="match status" value="1"/>
</dbReference>
<dbReference type="OrthoDB" id="9781208at2"/>
<keyword evidence="4" id="KW-0597">Phosphoprotein</keyword>
<keyword evidence="6 10" id="KW-0812">Transmembrane</keyword>
<dbReference type="PANTHER" id="PTHR43304:SF1">
    <property type="entry name" value="PAC DOMAIN-CONTAINING PROTEIN"/>
    <property type="match status" value="1"/>
</dbReference>
<dbReference type="AlphaFoldDB" id="A0A238UDE3"/>
<dbReference type="SMART" id="SM00388">
    <property type="entry name" value="HisKA"/>
    <property type="match status" value="1"/>
</dbReference>